<evidence type="ECO:0000313" key="2">
    <source>
        <dbReference type="Proteomes" id="UP001431783"/>
    </source>
</evidence>
<evidence type="ECO:0000313" key="1">
    <source>
        <dbReference type="EMBL" id="KAK9871482.1"/>
    </source>
</evidence>
<sequence length="266" mass="31557">MFTLPPWPPKDYILKTVANRQQSSSAFTPLALPRATQTNLAKYLYPVEYADSDKVEPQIREVHPKIIEKWGDTAKAWLVDQPGKNAHFLHQLHKQFSSDDGIDYNPIFQHKEKVFNRPFSFELDCMEFRRLKKLQEKSDYESKVKCDYISKFEEAKKLKKQEQESIKVLPCNFQPPFWWDPKSSSLEQNENNIQLNFNLTENGTFKEGVYSSWQEIPNPFTISKDPCVRRNELLQVGLPFRNDGCNWYYKIYPPPKYRFRQKKFSK</sequence>
<protein>
    <submittedName>
        <fullName evidence="1">Uncharacterized protein</fullName>
    </submittedName>
</protein>
<dbReference type="Proteomes" id="UP001431783">
    <property type="component" value="Unassembled WGS sequence"/>
</dbReference>
<name>A0AAW1TK18_9CUCU</name>
<keyword evidence="2" id="KW-1185">Reference proteome</keyword>
<reference evidence="1 2" key="1">
    <citation type="submission" date="2023-03" db="EMBL/GenBank/DDBJ databases">
        <title>Genome insight into feeding habits of ladybird beetles.</title>
        <authorList>
            <person name="Li H.-S."/>
            <person name="Huang Y.-H."/>
            <person name="Pang H."/>
        </authorList>
    </citation>
    <scope>NUCLEOTIDE SEQUENCE [LARGE SCALE GENOMIC DNA]</scope>
    <source>
        <strain evidence="1">SYSU_2023b</strain>
        <tissue evidence="1">Whole body</tissue>
    </source>
</reference>
<dbReference type="AlphaFoldDB" id="A0AAW1TK18"/>
<gene>
    <name evidence="1" type="ORF">WA026_012855</name>
</gene>
<comment type="caution">
    <text evidence="1">The sequence shown here is derived from an EMBL/GenBank/DDBJ whole genome shotgun (WGS) entry which is preliminary data.</text>
</comment>
<accession>A0AAW1TK18</accession>
<dbReference type="EMBL" id="JARQZJ010000006">
    <property type="protein sequence ID" value="KAK9871482.1"/>
    <property type="molecule type" value="Genomic_DNA"/>
</dbReference>
<organism evidence="1 2">
    <name type="scientific">Henosepilachna vigintioctopunctata</name>
    <dbReference type="NCBI Taxonomy" id="420089"/>
    <lineage>
        <taxon>Eukaryota</taxon>
        <taxon>Metazoa</taxon>
        <taxon>Ecdysozoa</taxon>
        <taxon>Arthropoda</taxon>
        <taxon>Hexapoda</taxon>
        <taxon>Insecta</taxon>
        <taxon>Pterygota</taxon>
        <taxon>Neoptera</taxon>
        <taxon>Endopterygota</taxon>
        <taxon>Coleoptera</taxon>
        <taxon>Polyphaga</taxon>
        <taxon>Cucujiformia</taxon>
        <taxon>Coccinelloidea</taxon>
        <taxon>Coccinellidae</taxon>
        <taxon>Epilachninae</taxon>
        <taxon>Epilachnini</taxon>
        <taxon>Henosepilachna</taxon>
    </lineage>
</organism>
<proteinExistence type="predicted"/>